<dbReference type="InterPro" id="IPR031165">
    <property type="entry name" value="GNAT_YJDJ"/>
</dbReference>
<accession>A0ABN4VBA9</accession>
<dbReference type="Proteomes" id="UP000187191">
    <property type="component" value="Chromosome"/>
</dbReference>
<evidence type="ECO:0000313" key="2">
    <source>
        <dbReference type="EMBL" id="APY84516.1"/>
    </source>
</evidence>
<name>A0ABN4VBA9_9ACTN</name>
<dbReference type="Gene3D" id="3.40.630.30">
    <property type="match status" value="1"/>
</dbReference>
<gene>
    <name evidence="2" type="ORF">A7J05_00815</name>
</gene>
<dbReference type="InterPro" id="IPR016181">
    <property type="entry name" value="Acyl_CoA_acyltransferase"/>
</dbReference>
<dbReference type="SUPFAM" id="SSF55729">
    <property type="entry name" value="Acyl-CoA N-acyltransferases (Nat)"/>
    <property type="match status" value="1"/>
</dbReference>
<dbReference type="RefSeq" id="WP_076681924.1">
    <property type="nucleotide sequence ID" value="NZ_CP015588.1"/>
</dbReference>
<organism evidence="2 3">
    <name type="scientific">Streptomyces alfalfae</name>
    <dbReference type="NCBI Taxonomy" id="1642299"/>
    <lineage>
        <taxon>Bacteria</taxon>
        <taxon>Bacillati</taxon>
        <taxon>Actinomycetota</taxon>
        <taxon>Actinomycetes</taxon>
        <taxon>Kitasatosporales</taxon>
        <taxon>Streptomycetaceae</taxon>
        <taxon>Streptomyces</taxon>
    </lineage>
</organism>
<dbReference type="PROSITE" id="PS51729">
    <property type="entry name" value="GNAT_YJDJ"/>
    <property type="match status" value="1"/>
</dbReference>
<dbReference type="PANTHER" id="PTHR31435">
    <property type="entry name" value="PROTEIN NATD1"/>
    <property type="match status" value="1"/>
</dbReference>
<sequence>MEPQVTDRPERSRYEILAGDDGAETAGSAEYHLSEGEIAFLHTEIDSRFAGRGLGGVLARGGLDDARTRGLRVLPYCPYIRGWIGKHPEYTDLVPEARRARFGLWEDQSRSND</sequence>
<evidence type="ECO:0000313" key="3">
    <source>
        <dbReference type="Proteomes" id="UP000187191"/>
    </source>
</evidence>
<keyword evidence="3" id="KW-1185">Reference proteome</keyword>
<reference evidence="2 3" key="1">
    <citation type="submission" date="2016-05" db="EMBL/GenBank/DDBJ databases">
        <authorList>
            <person name="Gu J."/>
        </authorList>
    </citation>
    <scope>NUCLEOTIDE SEQUENCE [LARGE SCALE GENOMIC DNA]</scope>
    <source>
        <strain evidence="2 3">ACCC40021</strain>
    </source>
</reference>
<dbReference type="EMBL" id="CP015588">
    <property type="protein sequence ID" value="APY84516.1"/>
    <property type="molecule type" value="Genomic_DNA"/>
</dbReference>
<evidence type="ECO:0000259" key="1">
    <source>
        <dbReference type="PROSITE" id="PS51729"/>
    </source>
</evidence>
<proteinExistence type="predicted"/>
<dbReference type="PANTHER" id="PTHR31435:SF10">
    <property type="entry name" value="BSR4717 PROTEIN"/>
    <property type="match status" value="1"/>
</dbReference>
<protein>
    <submittedName>
        <fullName evidence="2">Acetyltransferase</fullName>
    </submittedName>
</protein>
<feature type="domain" description="N-acetyltransferase" evidence="1">
    <location>
        <begin position="6"/>
        <end position="95"/>
    </location>
</feature>
<dbReference type="Pfam" id="PF14542">
    <property type="entry name" value="Acetyltransf_CG"/>
    <property type="match status" value="1"/>
</dbReference>
<dbReference type="InterPro" id="IPR045057">
    <property type="entry name" value="Gcn5-rel_NAT"/>
</dbReference>